<dbReference type="InterPro" id="IPR035968">
    <property type="entry name" value="ATP_synth_F1_ATPase_gsu"/>
</dbReference>
<dbReference type="InterPro" id="IPR000131">
    <property type="entry name" value="ATP_synth_F1_gsu"/>
</dbReference>
<evidence type="ECO:0000256" key="8">
    <source>
        <dbReference type="ARBA" id="ARBA00023196"/>
    </source>
</evidence>
<dbReference type="PANTHER" id="PTHR11693:SF41">
    <property type="entry name" value="ATP SYNTHASE GAMMA CHAIN, CHLOROPLASTIC"/>
    <property type="match status" value="1"/>
</dbReference>
<comment type="caution">
    <text evidence="11">The sequence shown here is derived from an EMBL/GenBank/DDBJ whole genome shotgun (WGS) entry which is preliminary data.</text>
</comment>
<keyword evidence="7" id="KW-0472">Membrane</keyword>
<dbReference type="GO" id="GO:0046933">
    <property type="term" value="F:proton-transporting ATP synthase activity, rotational mechanism"/>
    <property type="evidence" value="ECO:0007669"/>
    <property type="project" value="InterPro"/>
</dbReference>
<evidence type="ECO:0000256" key="5">
    <source>
        <dbReference type="ARBA" id="ARBA00022781"/>
    </source>
</evidence>
<evidence type="ECO:0000313" key="11">
    <source>
        <dbReference type="EMBL" id="KAA8496118.1"/>
    </source>
</evidence>
<accession>A0A5J4YYB4</accession>
<evidence type="ECO:0000256" key="10">
    <source>
        <dbReference type="ARBA" id="ARBA00031066"/>
    </source>
</evidence>
<gene>
    <name evidence="11" type="ORF">FVE85_2273</name>
</gene>
<evidence type="ECO:0000256" key="1">
    <source>
        <dbReference type="ARBA" id="ARBA00003456"/>
    </source>
</evidence>
<keyword evidence="9" id="KW-0066">ATP synthesis</keyword>
<dbReference type="Gene3D" id="3.40.1380.10">
    <property type="match status" value="1"/>
</dbReference>
<reference evidence="12" key="1">
    <citation type="journal article" date="2019" name="Nat. Commun.">
        <title>Expansion of phycobilisome linker gene families in mesophilic red algae.</title>
        <authorList>
            <person name="Lee J."/>
            <person name="Kim D."/>
            <person name="Bhattacharya D."/>
            <person name="Yoon H.S."/>
        </authorList>
    </citation>
    <scope>NUCLEOTIDE SEQUENCE [LARGE SCALE GENOMIC DNA]</scope>
    <source>
        <strain evidence="12">CCMP 1328</strain>
    </source>
</reference>
<proteinExistence type="inferred from homology"/>
<dbReference type="SUPFAM" id="SSF52943">
    <property type="entry name" value="ATP synthase (F1-ATPase), gamma subunit"/>
    <property type="match status" value="1"/>
</dbReference>
<dbReference type="PRINTS" id="PR00126">
    <property type="entry name" value="ATPASEGAMMA"/>
</dbReference>
<evidence type="ECO:0000256" key="3">
    <source>
        <dbReference type="ARBA" id="ARBA00007681"/>
    </source>
</evidence>
<dbReference type="CDD" id="cd12151">
    <property type="entry name" value="F1-ATPase_gamma"/>
    <property type="match status" value="1"/>
</dbReference>
<protein>
    <recommendedName>
        <fullName evidence="10">F-ATPase gamma subunit</fullName>
    </recommendedName>
</protein>
<dbReference type="AlphaFoldDB" id="A0A5J4YYB4"/>
<evidence type="ECO:0000256" key="6">
    <source>
        <dbReference type="ARBA" id="ARBA00023065"/>
    </source>
</evidence>
<comment type="function">
    <text evidence="1">Produces ATP from ADP in the presence of a proton gradient across the membrane. The gamma chain is believed to be important in regulating ATPase activity and the flow of protons through the CF(0) complex.</text>
</comment>
<keyword evidence="12" id="KW-1185">Reference proteome</keyword>
<organism evidence="11 12">
    <name type="scientific">Porphyridium purpureum</name>
    <name type="common">Red alga</name>
    <name type="synonym">Porphyridium cruentum</name>
    <dbReference type="NCBI Taxonomy" id="35688"/>
    <lineage>
        <taxon>Eukaryota</taxon>
        <taxon>Rhodophyta</taxon>
        <taxon>Bangiophyceae</taxon>
        <taxon>Porphyridiales</taxon>
        <taxon>Porphyridiaceae</taxon>
        <taxon>Porphyridium</taxon>
    </lineage>
</organism>
<evidence type="ECO:0000256" key="4">
    <source>
        <dbReference type="ARBA" id="ARBA00022448"/>
    </source>
</evidence>
<comment type="similarity">
    <text evidence="3">Belongs to the ATPase gamma chain family.</text>
</comment>
<dbReference type="Gene3D" id="1.10.287.80">
    <property type="entry name" value="ATP synthase, gamma subunit, helix hairpin domain"/>
    <property type="match status" value="2"/>
</dbReference>
<keyword evidence="4" id="KW-0813">Transport</keyword>
<comment type="subcellular location">
    <subcellularLocation>
        <location evidence="2">Membrane</location>
        <topology evidence="2">Peripheral membrane protein</topology>
    </subcellularLocation>
</comment>
<dbReference type="EMBL" id="VRMN01000003">
    <property type="protein sequence ID" value="KAA8496118.1"/>
    <property type="molecule type" value="Genomic_DNA"/>
</dbReference>
<keyword evidence="8" id="KW-0139">CF(1)</keyword>
<dbReference type="PANTHER" id="PTHR11693">
    <property type="entry name" value="ATP SYNTHASE GAMMA CHAIN"/>
    <property type="match status" value="1"/>
</dbReference>
<keyword evidence="5" id="KW-0375">Hydrogen ion transport</keyword>
<dbReference type="Pfam" id="PF00231">
    <property type="entry name" value="ATP-synt"/>
    <property type="match status" value="1"/>
</dbReference>
<dbReference type="GO" id="GO:0045259">
    <property type="term" value="C:proton-transporting ATP synthase complex"/>
    <property type="evidence" value="ECO:0007669"/>
    <property type="project" value="UniProtKB-KW"/>
</dbReference>
<keyword evidence="6" id="KW-0406">Ion transport</keyword>
<sequence length="366" mass="39943">MNASSSADLNRRITVTKTAKKIVSAMRLVSAARIKRTLDATFDARPFHVQLIATLRTVVHRVQTSSDWSEKDLRLLDGVLDPALIYSPKLVLGTPRERLRRKTLPDGADASRTSTLLIVVGGSRGLCGPFNKRLLAFAAQRLDLLVNDGGAVKVALVGAKAERYFSRHHAGIEQVFVESKMTLRNAASVASALGELCSAAIGAREVSRVELVSVDFKSLVSFQPTTRTLLPLTPTGIEDGADKMLLELVVQPEGFGTRERFQTHGGRTVLAPAVPLDRPSLIFEQSPTYVLLAMLPLYLSSTLFLALLETLSSETSARLLAMKQAQDNATDMVHDLSLERNKLRQAYITTELMDISASVNSMEGLF</sequence>
<name>A0A5J4YYB4_PORPP</name>
<evidence type="ECO:0000256" key="9">
    <source>
        <dbReference type="ARBA" id="ARBA00023310"/>
    </source>
</evidence>
<evidence type="ECO:0000256" key="2">
    <source>
        <dbReference type="ARBA" id="ARBA00004170"/>
    </source>
</evidence>
<dbReference type="Proteomes" id="UP000324585">
    <property type="component" value="Unassembled WGS sequence"/>
</dbReference>
<evidence type="ECO:0000256" key="7">
    <source>
        <dbReference type="ARBA" id="ARBA00023136"/>
    </source>
</evidence>
<evidence type="ECO:0000313" key="12">
    <source>
        <dbReference type="Proteomes" id="UP000324585"/>
    </source>
</evidence>